<protein>
    <submittedName>
        <fullName evidence="5">Pyruvate dehydrogenase</fullName>
    </submittedName>
</protein>
<feature type="compositionally biased region" description="Polar residues" evidence="3">
    <location>
        <begin position="82"/>
        <end position="93"/>
    </location>
</feature>
<dbReference type="CDD" id="cd06849">
    <property type="entry name" value="lipoyl_domain"/>
    <property type="match status" value="2"/>
</dbReference>
<sequence>MPLDVIMPALGMAQDKGVLLAWHKSPGDPVAEGDPLFEVETDKATMEVEAQGSGFLTDVTASAGDEIPVGQTVARISETAEDTGTTSGTAQDSPSDEETPTSDDHQASPAMPEGEQVIMPALGMAQDAGQIVAWRKAPGDAVTASDILFEVETDKSVVEVEAGHDGFVAALLAEKGEDAPVGHVIAIITREKPESPFQQSLSAAGKSPQPAEATKSAEPAPANKPAPASRKPAATPKAPGAAREGRILASPKARRLALERGLDLARLAENGYPQPYHVKDLDTLAQLPDAKTPALSGAAPSRYLSADVAAHGFDQFAAWAAEEAGLTNPGALLAGFAGVSLSHTGITVALETFGKTRLFEVRGRRLGSLVEVDPESGPAPDLKLRDLRFGHLNSLQTGPEEIPVLSVLAKGENLTLTLECAAEHLDASAAIALLSDFAGRLEQPLRHLL</sequence>
<dbReference type="PROSITE" id="PS50968">
    <property type="entry name" value="BIOTINYL_LIPOYL"/>
    <property type="match status" value="2"/>
</dbReference>
<feature type="domain" description="Lipoyl-binding" evidence="4">
    <location>
        <begin position="114"/>
        <end position="189"/>
    </location>
</feature>
<reference evidence="5 6" key="1">
    <citation type="submission" date="2019-04" db="EMBL/GenBank/DDBJ databases">
        <authorList>
            <person name="Park S."/>
            <person name="Yoon J.-H."/>
        </authorList>
    </citation>
    <scope>NUCLEOTIDE SEQUENCE [LARGE SCALE GENOMIC DNA]</scope>
    <source>
        <strain evidence="5 6">HJM-18</strain>
    </source>
</reference>
<feature type="domain" description="Lipoyl-binding" evidence="4">
    <location>
        <begin position="2"/>
        <end position="77"/>
    </location>
</feature>
<dbReference type="OrthoDB" id="5738366at2"/>
<keyword evidence="6" id="KW-1185">Reference proteome</keyword>
<accession>A0A4Z1BWW6</accession>
<comment type="cofactor">
    <cofactor evidence="1">
        <name>(R)-lipoate</name>
        <dbReference type="ChEBI" id="CHEBI:83088"/>
    </cofactor>
</comment>
<dbReference type="RefSeq" id="WP_135803459.1">
    <property type="nucleotide sequence ID" value="NZ_SRPF01000003.1"/>
</dbReference>
<comment type="caution">
    <text evidence="5">The sequence shown here is derived from an EMBL/GenBank/DDBJ whole genome shotgun (WGS) entry which is preliminary data.</text>
</comment>
<dbReference type="GO" id="GO:0045254">
    <property type="term" value="C:pyruvate dehydrogenase complex"/>
    <property type="evidence" value="ECO:0007669"/>
    <property type="project" value="InterPro"/>
</dbReference>
<evidence type="ECO:0000256" key="3">
    <source>
        <dbReference type="SAM" id="MobiDB-lite"/>
    </source>
</evidence>
<feature type="region of interest" description="Disordered" evidence="3">
    <location>
        <begin position="195"/>
        <end position="246"/>
    </location>
</feature>
<dbReference type="Pfam" id="PF00364">
    <property type="entry name" value="Biotin_lipoyl"/>
    <property type="match status" value="2"/>
</dbReference>
<keyword evidence="5" id="KW-0670">Pyruvate</keyword>
<dbReference type="InterPro" id="IPR000089">
    <property type="entry name" value="Biotin_lipoyl"/>
</dbReference>
<dbReference type="InterPro" id="IPR003016">
    <property type="entry name" value="2-oxoA_DH_lipoyl-BS"/>
</dbReference>
<dbReference type="Proteomes" id="UP000298325">
    <property type="component" value="Unassembled WGS sequence"/>
</dbReference>
<dbReference type="PANTHER" id="PTHR23151">
    <property type="entry name" value="DIHYDROLIPOAMIDE ACETYL/SUCCINYL-TRANSFERASE-RELATED"/>
    <property type="match status" value="1"/>
</dbReference>
<dbReference type="AlphaFoldDB" id="A0A4Z1BWW6"/>
<dbReference type="Gene3D" id="2.40.50.100">
    <property type="match status" value="2"/>
</dbReference>
<proteinExistence type="predicted"/>
<feature type="region of interest" description="Disordered" evidence="3">
    <location>
        <begin position="78"/>
        <end position="111"/>
    </location>
</feature>
<name>A0A4Z1BWW6_9GAMM</name>
<evidence type="ECO:0000313" key="6">
    <source>
        <dbReference type="Proteomes" id="UP000298325"/>
    </source>
</evidence>
<dbReference type="EMBL" id="SRPF01000003">
    <property type="protein sequence ID" value="TGN39150.1"/>
    <property type="molecule type" value="Genomic_DNA"/>
</dbReference>
<dbReference type="SUPFAM" id="SSF51230">
    <property type="entry name" value="Single hybrid motif"/>
    <property type="match status" value="2"/>
</dbReference>
<evidence type="ECO:0000256" key="1">
    <source>
        <dbReference type="ARBA" id="ARBA00001938"/>
    </source>
</evidence>
<evidence type="ECO:0000259" key="4">
    <source>
        <dbReference type="PROSITE" id="PS50968"/>
    </source>
</evidence>
<dbReference type="InterPro" id="IPR045257">
    <property type="entry name" value="E2/Pdx1"/>
</dbReference>
<keyword evidence="2" id="KW-0450">Lipoyl</keyword>
<dbReference type="PANTHER" id="PTHR23151:SF75">
    <property type="entry name" value="DIHYDROLIPOYLLYSINE-RESIDUE ACETYLTRANSFERASE COMPONENT 5 OF PYRUVATE DEHYDROGENASE COMPLEX, CHLOROPLASTIC"/>
    <property type="match status" value="1"/>
</dbReference>
<organism evidence="5 6">
    <name type="scientific">Marinobacter confluentis</name>
    <dbReference type="NCBI Taxonomy" id="1697557"/>
    <lineage>
        <taxon>Bacteria</taxon>
        <taxon>Pseudomonadati</taxon>
        <taxon>Pseudomonadota</taxon>
        <taxon>Gammaproteobacteria</taxon>
        <taxon>Pseudomonadales</taxon>
        <taxon>Marinobacteraceae</taxon>
        <taxon>Marinobacter</taxon>
    </lineage>
</organism>
<evidence type="ECO:0000313" key="5">
    <source>
        <dbReference type="EMBL" id="TGN39150.1"/>
    </source>
</evidence>
<dbReference type="GO" id="GO:0006086">
    <property type="term" value="P:pyruvate decarboxylation to acetyl-CoA"/>
    <property type="evidence" value="ECO:0007669"/>
    <property type="project" value="InterPro"/>
</dbReference>
<dbReference type="PROSITE" id="PS00189">
    <property type="entry name" value="LIPOYL"/>
    <property type="match status" value="2"/>
</dbReference>
<gene>
    <name evidence="5" type="ORF">E5Q11_10870</name>
</gene>
<feature type="compositionally biased region" description="Low complexity" evidence="3">
    <location>
        <begin position="216"/>
        <end position="242"/>
    </location>
</feature>
<dbReference type="GO" id="GO:0004742">
    <property type="term" value="F:dihydrolipoyllysine-residue acetyltransferase activity"/>
    <property type="evidence" value="ECO:0007669"/>
    <property type="project" value="TreeGrafter"/>
</dbReference>
<evidence type="ECO:0000256" key="2">
    <source>
        <dbReference type="ARBA" id="ARBA00022823"/>
    </source>
</evidence>
<dbReference type="InterPro" id="IPR011053">
    <property type="entry name" value="Single_hybrid_motif"/>
</dbReference>